<evidence type="ECO:0000256" key="2">
    <source>
        <dbReference type="ARBA" id="ARBA00023002"/>
    </source>
</evidence>
<dbReference type="Gene3D" id="3.40.605.10">
    <property type="entry name" value="Aldehyde Dehydrogenase, Chain A, domain 1"/>
    <property type="match status" value="1"/>
</dbReference>
<dbReference type="GO" id="GO:0016620">
    <property type="term" value="F:oxidoreductase activity, acting on the aldehyde or oxo group of donors, NAD or NADP as acceptor"/>
    <property type="evidence" value="ECO:0007669"/>
    <property type="project" value="InterPro"/>
</dbReference>
<gene>
    <name evidence="9" type="ORF">GTS_33570</name>
</gene>
<dbReference type="PIRSF" id="PIRSF036492">
    <property type="entry name" value="ALDH"/>
    <property type="match status" value="1"/>
</dbReference>
<dbReference type="InterPro" id="IPR016160">
    <property type="entry name" value="Ald_DH_CS_CYS"/>
</dbReference>
<dbReference type="PROSITE" id="PS00070">
    <property type="entry name" value="ALDEHYDE_DEHYDR_CYS"/>
    <property type="match status" value="1"/>
</dbReference>
<dbReference type="AlphaFoldDB" id="A0A4D4J873"/>
<organism evidence="9 10">
    <name type="scientific">Gandjariella thermophila</name>
    <dbReference type="NCBI Taxonomy" id="1931992"/>
    <lineage>
        <taxon>Bacteria</taxon>
        <taxon>Bacillati</taxon>
        <taxon>Actinomycetota</taxon>
        <taxon>Actinomycetes</taxon>
        <taxon>Pseudonocardiales</taxon>
        <taxon>Pseudonocardiaceae</taxon>
        <taxon>Gandjariella</taxon>
    </lineage>
</organism>
<proteinExistence type="inferred from homology"/>
<evidence type="ECO:0000256" key="5">
    <source>
        <dbReference type="PROSITE-ProRule" id="PRU10007"/>
    </source>
</evidence>
<dbReference type="OrthoDB" id="6882680at2"/>
<feature type="domain" description="Aldehyde dehydrogenase" evidence="8">
    <location>
        <begin position="14"/>
        <end position="466"/>
    </location>
</feature>
<dbReference type="CDD" id="cd07099">
    <property type="entry name" value="ALDH_DDALDH"/>
    <property type="match status" value="1"/>
</dbReference>
<dbReference type="InterPro" id="IPR016163">
    <property type="entry name" value="Ald_DH_C"/>
</dbReference>
<dbReference type="InterPro" id="IPR029510">
    <property type="entry name" value="Ald_DH_CS_GLU"/>
</dbReference>
<evidence type="ECO:0000256" key="6">
    <source>
        <dbReference type="RuleBase" id="RU003345"/>
    </source>
</evidence>
<protein>
    <recommendedName>
        <fullName evidence="3">Aldehyde dehydrogenase</fullName>
    </recommendedName>
</protein>
<feature type="active site" evidence="4">
    <location>
        <position position="281"/>
    </location>
</feature>
<keyword evidence="2 3" id="KW-0560">Oxidoreductase</keyword>
<dbReference type="EMBL" id="BJFL01000017">
    <property type="protein sequence ID" value="GDY31724.1"/>
    <property type="molecule type" value="Genomic_DNA"/>
</dbReference>
<dbReference type="GO" id="GO:0006081">
    <property type="term" value="P:aldehyde metabolic process"/>
    <property type="evidence" value="ECO:0007669"/>
    <property type="project" value="InterPro"/>
</dbReference>
<dbReference type="InterPro" id="IPR016161">
    <property type="entry name" value="Ald_DH/histidinol_DH"/>
</dbReference>
<evidence type="ECO:0000259" key="8">
    <source>
        <dbReference type="Pfam" id="PF00171"/>
    </source>
</evidence>
<accession>A0A4D4J873</accession>
<evidence type="ECO:0000256" key="1">
    <source>
        <dbReference type="ARBA" id="ARBA00009986"/>
    </source>
</evidence>
<comment type="caution">
    <text evidence="9">The sequence shown here is derived from an EMBL/GenBank/DDBJ whole genome shotgun (WGS) entry which is preliminary data.</text>
</comment>
<name>A0A4D4J873_9PSEU</name>
<feature type="active site" evidence="4 5">
    <location>
        <position position="247"/>
    </location>
</feature>
<sequence length="504" mass="54272">MTGQLSKETAAATTPTFDLTNPATGELVGTYPVHTAEDVAEVVARSREAARWWAGLGSAERRRRLIAWTRWLAEHSDEMCELGFQETGKPRGDVQFELVASLEDIKWAAKNAERVLKPRRVGPGAAMMNFAARLEYLPLGVAGIITPWNFPLYTPFCGMAYALAAGNGVVVKPSELSTATGVYAVESFARANPDAPDGLVGWVSGFGETGAALCRSGVDKIAFTGSVPTGRRVMAACADNLVPVLLELGGKDAAVVAADADLDAAADAVVWGGYWHAGQACVGVERVYVVEAVRDAFLRRVRERVEKLTVGLDELSDYGPMTMPGQIEIVRRHVTDALERGGTALVGGLESIKPPYIYPIVLVDVPEESSAVREETFGPVLVINTVPDTDEAVRRANATNFGLASSVFSAAHGPEIAAKLRAGGTTINSVMTFVGIPSLPFGGVGDSGFGRFHGDDGLREFSRPKATTRKRFSIGKEMQAFPRTREQFTTVRRVLKLRFARRWN</sequence>
<evidence type="ECO:0000256" key="7">
    <source>
        <dbReference type="SAM" id="MobiDB-lite"/>
    </source>
</evidence>
<evidence type="ECO:0000313" key="9">
    <source>
        <dbReference type="EMBL" id="GDY31724.1"/>
    </source>
</evidence>
<dbReference type="InterPro" id="IPR016162">
    <property type="entry name" value="Ald_DH_N"/>
</dbReference>
<dbReference type="InterPro" id="IPR012394">
    <property type="entry name" value="Aldehyde_DH_NAD(P)"/>
</dbReference>
<evidence type="ECO:0000256" key="3">
    <source>
        <dbReference type="PIRNR" id="PIRNR036492"/>
    </source>
</evidence>
<evidence type="ECO:0000313" key="10">
    <source>
        <dbReference type="Proteomes" id="UP000298860"/>
    </source>
</evidence>
<reference evidence="10" key="1">
    <citation type="submission" date="2019-04" db="EMBL/GenBank/DDBJ databases">
        <title>Draft genome sequence of Pseudonocardiaceae bacterium SL3-2-4.</title>
        <authorList>
            <person name="Ningsih F."/>
            <person name="Yokota A."/>
            <person name="Sakai Y."/>
            <person name="Nanatani K."/>
            <person name="Yabe S."/>
            <person name="Oetari A."/>
            <person name="Sjamsuridzal W."/>
        </authorList>
    </citation>
    <scope>NUCLEOTIDE SEQUENCE [LARGE SCALE GENOMIC DNA]</scope>
    <source>
        <strain evidence="10">SL3-2-4</strain>
    </source>
</reference>
<dbReference type="InterPro" id="IPR015590">
    <property type="entry name" value="Aldehyde_DH_dom"/>
</dbReference>
<evidence type="ECO:0000256" key="4">
    <source>
        <dbReference type="PIRSR" id="PIRSR036492-1"/>
    </source>
</evidence>
<dbReference type="Gene3D" id="3.40.309.10">
    <property type="entry name" value="Aldehyde Dehydrogenase, Chain A, domain 2"/>
    <property type="match status" value="1"/>
</dbReference>
<dbReference type="RefSeq" id="WP_137814785.1">
    <property type="nucleotide sequence ID" value="NZ_BJFL01000017.1"/>
</dbReference>
<dbReference type="SUPFAM" id="SSF53720">
    <property type="entry name" value="ALDH-like"/>
    <property type="match status" value="1"/>
</dbReference>
<comment type="similarity">
    <text evidence="1 3 6">Belongs to the aldehyde dehydrogenase family.</text>
</comment>
<feature type="region of interest" description="Disordered" evidence="7">
    <location>
        <begin position="1"/>
        <end position="21"/>
    </location>
</feature>
<dbReference type="Pfam" id="PF00171">
    <property type="entry name" value="Aldedh"/>
    <property type="match status" value="1"/>
</dbReference>
<dbReference type="Proteomes" id="UP000298860">
    <property type="component" value="Unassembled WGS sequence"/>
</dbReference>
<dbReference type="PROSITE" id="PS00687">
    <property type="entry name" value="ALDEHYDE_DEHYDR_GLU"/>
    <property type="match status" value="1"/>
</dbReference>
<dbReference type="PANTHER" id="PTHR11699">
    <property type="entry name" value="ALDEHYDE DEHYDROGENASE-RELATED"/>
    <property type="match status" value="1"/>
</dbReference>
<keyword evidence="10" id="KW-1185">Reference proteome</keyword>